<dbReference type="SUPFAM" id="SSF51679">
    <property type="entry name" value="Bacterial luciferase-like"/>
    <property type="match status" value="1"/>
</dbReference>
<evidence type="ECO:0000313" key="1">
    <source>
        <dbReference type="EMBL" id="CCQ44695.1"/>
    </source>
</evidence>
<evidence type="ECO:0000313" key="2">
    <source>
        <dbReference type="Proteomes" id="UP000035722"/>
    </source>
</evidence>
<dbReference type="InterPro" id="IPR036661">
    <property type="entry name" value="Luciferase-like_sf"/>
</dbReference>
<organism evidence="1 2">
    <name type="scientific">Pseudarthrobacter siccitolerans</name>
    <dbReference type="NCBI Taxonomy" id="861266"/>
    <lineage>
        <taxon>Bacteria</taxon>
        <taxon>Bacillati</taxon>
        <taxon>Actinomycetota</taxon>
        <taxon>Actinomycetes</taxon>
        <taxon>Micrococcales</taxon>
        <taxon>Micrococcaceae</taxon>
        <taxon>Pseudarthrobacter</taxon>
    </lineage>
</organism>
<dbReference type="Proteomes" id="UP000035722">
    <property type="component" value="Unassembled WGS sequence"/>
</dbReference>
<dbReference type="AlphaFoldDB" id="A0A024GXK7"/>
<dbReference type="STRING" id="861266.ARTSIC4J27_624"/>
<sequence>MTARFGKSYVGAPDVLAEELAADTAVQAADTLLLTVPNQLGVDFNVKLLGNVVRHIVPALGWKAARS</sequence>
<name>A0A024GXK7_9MICC</name>
<reference evidence="2" key="1">
    <citation type="journal article" date="2014" name="Genome Announc.">
        <title>Genome Sequence of Arthrobacter siccitolerans 4J27, a Xeroprotectant-Producing Desiccation-Tolerant Microorganism.</title>
        <authorList>
            <person name="Manzanera M."/>
            <person name="Santa-Cruz-Calvo L."/>
            <person name="Vilchez J.I."/>
            <person name="Garcia-Fontana C."/>
            <person name="Silva-Castro G.A."/>
            <person name="Calvo C."/>
            <person name="Gonzalez-Lopez J."/>
        </authorList>
    </citation>
    <scope>NUCLEOTIDE SEQUENCE [LARGE SCALE GENOMIC DNA]</scope>
    <source>
        <strain evidence="2">4J27</strain>
    </source>
</reference>
<accession>A0A024GXK7</accession>
<comment type="caution">
    <text evidence="1">The sequence shown here is derived from an EMBL/GenBank/DDBJ whole genome shotgun (WGS) entry which is preliminary data.</text>
</comment>
<dbReference type="EMBL" id="CAQI01000029">
    <property type="protein sequence ID" value="CCQ44695.1"/>
    <property type="molecule type" value="Genomic_DNA"/>
</dbReference>
<protein>
    <submittedName>
        <fullName evidence="1">Luciferase</fullName>
    </submittedName>
</protein>
<gene>
    <name evidence="1" type="ORF">ARTSIC4J27_624</name>
</gene>
<proteinExistence type="predicted"/>
<dbReference type="GO" id="GO:0016705">
    <property type="term" value="F:oxidoreductase activity, acting on paired donors, with incorporation or reduction of molecular oxygen"/>
    <property type="evidence" value="ECO:0007669"/>
    <property type="project" value="InterPro"/>
</dbReference>
<keyword evidence="2" id="KW-1185">Reference proteome</keyword>